<keyword evidence="2" id="KW-1185">Reference proteome</keyword>
<gene>
    <name evidence="1" type="ORF">NIES593_10545</name>
</gene>
<dbReference type="OrthoDB" id="424065at2"/>
<protein>
    <recommendedName>
        <fullName evidence="3">Competence protein ComFB</fullName>
    </recommendedName>
</protein>
<evidence type="ECO:0000313" key="2">
    <source>
        <dbReference type="Proteomes" id="UP000186868"/>
    </source>
</evidence>
<sequence>MDSILDYLASQSERVVSQSNKNAMELLVAQEIKKQLEPCSAQIKELVNQVEVATYALNRLPSLYASSEEGLAWQKQRGQKEMQQLITATVREALEVVRKDPARFSTPLLPPERQEIQEAREALQELLDWLWMYQSEIPRNDASWHELIKIVKQIVSQAVKKEIDESETQSLS</sequence>
<dbReference type="RefSeq" id="WP_073599544.1">
    <property type="nucleotide sequence ID" value="NZ_MRCB01000010.1"/>
</dbReference>
<organism evidence="1 2">
    <name type="scientific">Hydrococcus rivularis NIES-593</name>
    <dbReference type="NCBI Taxonomy" id="1921803"/>
    <lineage>
        <taxon>Bacteria</taxon>
        <taxon>Bacillati</taxon>
        <taxon>Cyanobacteriota</taxon>
        <taxon>Cyanophyceae</taxon>
        <taxon>Pleurocapsales</taxon>
        <taxon>Hydrococcaceae</taxon>
        <taxon>Hydrococcus</taxon>
    </lineage>
</organism>
<comment type="caution">
    <text evidence="1">The sequence shown here is derived from an EMBL/GenBank/DDBJ whole genome shotgun (WGS) entry which is preliminary data.</text>
</comment>
<proteinExistence type="predicted"/>
<dbReference type="EMBL" id="MRCB01000010">
    <property type="protein sequence ID" value="OKH23267.1"/>
    <property type="molecule type" value="Genomic_DNA"/>
</dbReference>
<evidence type="ECO:0008006" key="3">
    <source>
        <dbReference type="Google" id="ProtNLM"/>
    </source>
</evidence>
<name>A0A1U7HI71_9CYAN</name>
<dbReference type="Proteomes" id="UP000186868">
    <property type="component" value="Unassembled WGS sequence"/>
</dbReference>
<dbReference type="STRING" id="1921803.NIES593_10545"/>
<dbReference type="InterPro" id="IPR019657">
    <property type="entry name" value="ComFB"/>
</dbReference>
<dbReference type="Pfam" id="PF10719">
    <property type="entry name" value="ComFB"/>
    <property type="match status" value="1"/>
</dbReference>
<reference evidence="1 2" key="1">
    <citation type="submission" date="2016-11" db="EMBL/GenBank/DDBJ databases">
        <title>Draft Genome Sequences of Nine Cyanobacterial Strains from Diverse Habitats.</title>
        <authorList>
            <person name="Zhu T."/>
            <person name="Hou S."/>
            <person name="Lu X."/>
            <person name="Hess W.R."/>
        </authorList>
    </citation>
    <scope>NUCLEOTIDE SEQUENCE [LARGE SCALE GENOMIC DNA]</scope>
    <source>
        <strain evidence="1 2">NIES-593</strain>
    </source>
</reference>
<accession>A0A1U7HI71</accession>
<dbReference type="AlphaFoldDB" id="A0A1U7HI71"/>
<evidence type="ECO:0000313" key="1">
    <source>
        <dbReference type="EMBL" id="OKH23267.1"/>
    </source>
</evidence>